<dbReference type="InterPro" id="IPR002347">
    <property type="entry name" value="SDR_fam"/>
</dbReference>
<evidence type="ECO:0000313" key="2">
    <source>
        <dbReference type="Proteomes" id="UP000294003"/>
    </source>
</evidence>
<dbReference type="EMBL" id="QJNS01000155">
    <property type="protein sequence ID" value="RYO84726.1"/>
    <property type="molecule type" value="Genomic_DNA"/>
</dbReference>
<dbReference type="Proteomes" id="UP000294003">
    <property type="component" value="Unassembled WGS sequence"/>
</dbReference>
<evidence type="ECO:0000313" key="1">
    <source>
        <dbReference type="EMBL" id="RYO84726.1"/>
    </source>
</evidence>
<proteinExistence type="predicted"/>
<dbReference type="Pfam" id="PF00106">
    <property type="entry name" value="adh_short"/>
    <property type="match status" value="1"/>
</dbReference>
<gene>
    <name evidence="1" type="ORF">DL762_005507</name>
</gene>
<dbReference type="PRINTS" id="PR00081">
    <property type="entry name" value="GDHRDH"/>
</dbReference>
<comment type="caution">
    <text evidence="1">The sequence shown here is derived from an EMBL/GenBank/DDBJ whole genome shotgun (WGS) entry which is preliminary data.</text>
</comment>
<dbReference type="PANTHER" id="PTHR45458">
    <property type="entry name" value="SHORT-CHAIN DEHYDROGENASE/REDUCTASE SDR"/>
    <property type="match status" value="1"/>
</dbReference>
<reference evidence="1 2" key="1">
    <citation type="submission" date="2018-06" db="EMBL/GenBank/DDBJ databases">
        <title>Complete Genomes of Monosporascus.</title>
        <authorList>
            <person name="Robinson A.J."/>
            <person name="Natvig D.O."/>
        </authorList>
    </citation>
    <scope>NUCLEOTIDE SEQUENCE [LARGE SCALE GENOMIC DNA]</scope>
    <source>
        <strain evidence="1 2">CBS 609.92</strain>
    </source>
</reference>
<dbReference type="SUPFAM" id="SSF51735">
    <property type="entry name" value="NAD(P)-binding Rossmann-fold domains"/>
    <property type="match status" value="1"/>
</dbReference>
<dbReference type="InterPro" id="IPR036291">
    <property type="entry name" value="NAD(P)-bd_dom_sf"/>
</dbReference>
<dbReference type="PANTHER" id="PTHR45458:SF3">
    <property type="entry name" value="CHAIN DEHYDROGENASE (ATSC), PUTATIVE-RELATED"/>
    <property type="match status" value="1"/>
</dbReference>
<keyword evidence="2" id="KW-1185">Reference proteome</keyword>
<organism evidence="1 2">
    <name type="scientific">Monosporascus cannonballus</name>
    <dbReference type="NCBI Taxonomy" id="155416"/>
    <lineage>
        <taxon>Eukaryota</taxon>
        <taxon>Fungi</taxon>
        <taxon>Dikarya</taxon>
        <taxon>Ascomycota</taxon>
        <taxon>Pezizomycotina</taxon>
        <taxon>Sordariomycetes</taxon>
        <taxon>Xylariomycetidae</taxon>
        <taxon>Xylariales</taxon>
        <taxon>Xylariales incertae sedis</taxon>
        <taxon>Monosporascus</taxon>
    </lineage>
</organism>
<dbReference type="Gene3D" id="3.40.50.720">
    <property type="entry name" value="NAD(P)-binding Rossmann-like Domain"/>
    <property type="match status" value="1"/>
</dbReference>
<dbReference type="InterPro" id="IPR052184">
    <property type="entry name" value="SDR_enzymes"/>
</dbReference>
<name>A0ABY0H7Y6_9PEZI</name>
<protein>
    <submittedName>
        <fullName evidence="1">Uncharacterized protein</fullName>
    </submittedName>
</protein>
<sequence length="295" mass="31637">MSVYVITGVSRGIGFEFIKQISEDPKNLVVGLVRDKAATEKKVVAELGNRSNVHILYADLTSYASLKQAAADTAKIVGERGIDYLVANGAFLPLFDAYGPIGALSDKAEELEVVSSQLWQTNVVGNIHLFHLFLPLVMKGKGKKVIALSTGLADLDLTNDFEVDIGALYAASKAAMNVIVAKFNAQYKKDGVLFMDTSPGVVEVGHYANATPEEIQGLVGFMGKLSTYAPQFKGPVTPDESVRHFRSIWEKASIDSGCPGEAVVNSGVFSASELMPQTLSLNPSSTLLKSHDEPI</sequence>
<accession>A0ABY0H7Y6</accession>